<keyword evidence="1" id="KW-0812">Transmembrane</keyword>
<feature type="transmembrane region" description="Helical" evidence="1">
    <location>
        <begin position="193"/>
        <end position="212"/>
    </location>
</feature>
<keyword evidence="3" id="KW-1185">Reference proteome</keyword>
<feature type="transmembrane region" description="Helical" evidence="1">
    <location>
        <begin position="154"/>
        <end position="181"/>
    </location>
</feature>
<evidence type="ECO:0000313" key="2">
    <source>
        <dbReference type="EMBL" id="NYI70566.1"/>
    </source>
</evidence>
<keyword evidence="1" id="KW-0472">Membrane</keyword>
<sequence>MSLLRLGWLLARRQRELGMITALAVLALTVATGALLTVLGGLQAFTARAGGDPDDLYMVLAQVATIILVVPVMTLGGAAARLAISRRNARLAALRLAGATTRQIGTLTLVEAAAQALAGALLGTVLYEIALPGVALLNFQGRSFDWAELQLGPLALLGAVAAIVIIATGSAAISLAGVAVSPLGVANRVSPKALSALRLALAIGAFAVWAVASGQQNVTVIMVSFAICLGVLGVVGPFVLWCVGKIGARLARTAPQLLATRRLSDDPRGAWRAVGGVALATFIAGIACIAPSLPQDTESYPTINTDIFTGACVTLIISVLLAATSTGVNQATRALDQAPSFRLLHLAGTEPAVLRRARLTETALPLGWAVGTAAVAALLLIAPLGMETLTGNWYGPTLFLGAVIGSVTLMLGAVRLTEPLVDSAVAAPN</sequence>
<name>A0A7Z0IKI3_9ACTN</name>
<keyword evidence="1" id="KW-1133">Transmembrane helix</keyword>
<dbReference type="RefSeq" id="WP_179444508.1">
    <property type="nucleotide sequence ID" value="NZ_JACBZS010000001.1"/>
</dbReference>
<accession>A0A7Z0IKI3</accession>
<feature type="transmembrane region" description="Helical" evidence="1">
    <location>
        <begin position="57"/>
        <end position="84"/>
    </location>
</feature>
<dbReference type="Proteomes" id="UP000527616">
    <property type="component" value="Unassembled WGS sequence"/>
</dbReference>
<protein>
    <recommendedName>
        <fullName evidence="4">FtsX-like permease family protein</fullName>
    </recommendedName>
</protein>
<evidence type="ECO:0008006" key="4">
    <source>
        <dbReference type="Google" id="ProtNLM"/>
    </source>
</evidence>
<evidence type="ECO:0000313" key="3">
    <source>
        <dbReference type="Proteomes" id="UP000527616"/>
    </source>
</evidence>
<feature type="transmembrane region" description="Helical" evidence="1">
    <location>
        <begin position="305"/>
        <end position="323"/>
    </location>
</feature>
<feature type="transmembrane region" description="Helical" evidence="1">
    <location>
        <begin position="218"/>
        <end position="243"/>
    </location>
</feature>
<feature type="transmembrane region" description="Helical" evidence="1">
    <location>
        <begin position="363"/>
        <end position="381"/>
    </location>
</feature>
<organism evidence="2 3">
    <name type="scientific">Naumannella cuiyingiana</name>
    <dbReference type="NCBI Taxonomy" id="1347891"/>
    <lineage>
        <taxon>Bacteria</taxon>
        <taxon>Bacillati</taxon>
        <taxon>Actinomycetota</taxon>
        <taxon>Actinomycetes</taxon>
        <taxon>Propionibacteriales</taxon>
        <taxon>Propionibacteriaceae</taxon>
        <taxon>Naumannella</taxon>
    </lineage>
</organism>
<feature type="transmembrane region" description="Helical" evidence="1">
    <location>
        <begin position="20"/>
        <end position="45"/>
    </location>
</feature>
<feature type="transmembrane region" description="Helical" evidence="1">
    <location>
        <begin position="270"/>
        <end position="293"/>
    </location>
</feature>
<feature type="transmembrane region" description="Helical" evidence="1">
    <location>
        <begin position="393"/>
        <end position="414"/>
    </location>
</feature>
<evidence type="ECO:0000256" key="1">
    <source>
        <dbReference type="SAM" id="Phobius"/>
    </source>
</evidence>
<comment type="caution">
    <text evidence="2">The sequence shown here is derived from an EMBL/GenBank/DDBJ whole genome shotgun (WGS) entry which is preliminary data.</text>
</comment>
<gene>
    <name evidence="2" type="ORF">GGQ54_001126</name>
</gene>
<reference evidence="2 3" key="1">
    <citation type="submission" date="2020-07" db="EMBL/GenBank/DDBJ databases">
        <title>Sequencing the genomes of 1000 actinobacteria strains.</title>
        <authorList>
            <person name="Klenk H.-P."/>
        </authorList>
    </citation>
    <scope>NUCLEOTIDE SEQUENCE [LARGE SCALE GENOMIC DNA]</scope>
    <source>
        <strain evidence="2 3">DSM 103164</strain>
    </source>
</reference>
<proteinExistence type="predicted"/>
<dbReference type="AlphaFoldDB" id="A0A7Z0IKI3"/>
<dbReference type="EMBL" id="JACBZS010000001">
    <property type="protein sequence ID" value="NYI70566.1"/>
    <property type="molecule type" value="Genomic_DNA"/>
</dbReference>